<proteinExistence type="predicted"/>
<geneLocation type="plasmid" evidence="2 3">
    <name>p1</name>
</geneLocation>
<name>A0A4D8QJU8_AZOBR</name>
<dbReference type="AlphaFoldDB" id="A0A4D8QJU8"/>
<reference evidence="2 3" key="1">
    <citation type="submission" date="2018-09" db="EMBL/GenBank/DDBJ databases">
        <title>Whole genome based analysis of evolution and adaptive divergence in Indian and Brazilian strains of Azospirillum brasilense.</title>
        <authorList>
            <person name="Singh C."/>
            <person name="Tripathi A.K."/>
        </authorList>
    </citation>
    <scope>NUCLEOTIDE SEQUENCE [LARGE SCALE GENOMIC DNA]</scope>
    <source>
        <strain evidence="2 3">MTCC4038</strain>
        <plasmid evidence="2 3">p1</plasmid>
    </source>
</reference>
<dbReference type="SMART" id="SM00028">
    <property type="entry name" value="TPR"/>
    <property type="match status" value="4"/>
</dbReference>
<feature type="repeat" description="TPR" evidence="1">
    <location>
        <begin position="108"/>
        <end position="141"/>
    </location>
</feature>
<dbReference type="Pfam" id="PF14559">
    <property type="entry name" value="TPR_19"/>
    <property type="match status" value="1"/>
</dbReference>
<dbReference type="InterPro" id="IPR019734">
    <property type="entry name" value="TPR_rpt"/>
</dbReference>
<protein>
    <submittedName>
        <fullName evidence="2">Tetratricopeptide repeat protein</fullName>
    </submittedName>
</protein>
<dbReference type="PANTHER" id="PTHR44809">
    <property type="match status" value="1"/>
</dbReference>
<organism evidence="2 3">
    <name type="scientific">Azospirillum brasilense</name>
    <dbReference type="NCBI Taxonomy" id="192"/>
    <lineage>
        <taxon>Bacteria</taxon>
        <taxon>Pseudomonadati</taxon>
        <taxon>Pseudomonadota</taxon>
        <taxon>Alphaproteobacteria</taxon>
        <taxon>Rhodospirillales</taxon>
        <taxon>Azospirillaceae</taxon>
        <taxon>Azospirillum</taxon>
    </lineage>
</organism>
<dbReference type="InterPro" id="IPR052943">
    <property type="entry name" value="TMTC_O-mannosyl-trnsfr"/>
</dbReference>
<dbReference type="Gene3D" id="1.25.40.10">
    <property type="entry name" value="Tetratricopeptide repeat domain"/>
    <property type="match status" value="2"/>
</dbReference>
<dbReference type="Proteomes" id="UP000298774">
    <property type="component" value="Plasmid p1"/>
</dbReference>
<dbReference type="InterPro" id="IPR011990">
    <property type="entry name" value="TPR-like_helical_dom_sf"/>
</dbReference>
<dbReference type="SUPFAM" id="SSF48452">
    <property type="entry name" value="TPR-like"/>
    <property type="match status" value="1"/>
</dbReference>
<accession>A0A4D8QJU8</accession>
<evidence type="ECO:0000256" key="1">
    <source>
        <dbReference type="PROSITE-ProRule" id="PRU00339"/>
    </source>
</evidence>
<dbReference type="EMBL" id="CP032340">
    <property type="protein sequence ID" value="QCO11175.1"/>
    <property type="molecule type" value="Genomic_DNA"/>
</dbReference>
<keyword evidence="2" id="KW-0614">Plasmid</keyword>
<sequence>MKARSGAPRWSYAAFPGPLRRATVGGNWRRGRSGLWSRLMEPALDDAIRLHKSGNHAGAEPLYRAVLERDPANRGALQMLAMLLVQTGRPADAVGHFRTILRLESGGVAGYSNLAAALRLAGQGTEAIACLHRALALDPAHAASWFNLGNGLKQQEKAAGAGWSYRRTLVLEPGHAGAAGNLKALHDQWGPRLDEAERRSVAARRPEANADTRTAAAEALVAVGDAVAAEAMARAALEQDEHHHRANRLLGRLLLERSGAMGVQDGKPFAVDRALVEEAIGALRRAVAARPDDDEADWLHVAAVATLVQVGMASDTVLRDGARAAWVRLRRRSKDTVAASVIGFHIYRRDRLVLASWLSRRFRRRFTAAEVAREHELGLWTMLRADDAFFRALPPVEAVLERMAPLEWRIEPAPGLSGEQVVFCCCDDVYFRRFAPALLESLAERMPGATVAVHVVAPSLETEQVMDRWRVDGRLTVGFSLDRPDMAGWTDIKRVTYYASARFLRALQWLRRLDRPLTVVDTDAWITGDLQALREDMAGYDVGLMLDGRRRGPSREIPVGFAVYENTTGGDRFLSLLGSYIGHFLAGAEVYWMLDQMAHYAVLDWLNRHEPIRMRRFDFLTFPYCHFVGAK</sequence>
<dbReference type="PANTHER" id="PTHR44809:SF1">
    <property type="entry name" value="PROTEIN O-MANNOSYL-TRANSFERASE TMTC1"/>
    <property type="match status" value="1"/>
</dbReference>
<keyword evidence="1" id="KW-0802">TPR repeat</keyword>
<gene>
    <name evidence="2" type="ORF">D3868_19360</name>
</gene>
<dbReference type="PROSITE" id="PS50005">
    <property type="entry name" value="TPR"/>
    <property type="match status" value="1"/>
</dbReference>
<evidence type="ECO:0000313" key="2">
    <source>
        <dbReference type="EMBL" id="QCO11175.1"/>
    </source>
</evidence>
<evidence type="ECO:0000313" key="3">
    <source>
        <dbReference type="Proteomes" id="UP000298774"/>
    </source>
</evidence>